<dbReference type="AlphaFoldDB" id="A0A4V2EZU4"/>
<accession>A0A4V2EZU4</accession>
<feature type="compositionally biased region" description="Low complexity" evidence="1">
    <location>
        <begin position="108"/>
        <end position="122"/>
    </location>
</feature>
<dbReference type="Proteomes" id="UP000293289">
    <property type="component" value="Unassembled WGS sequence"/>
</dbReference>
<dbReference type="EMBL" id="SGWY01000001">
    <property type="protein sequence ID" value="RZS67700.1"/>
    <property type="molecule type" value="Genomic_DNA"/>
</dbReference>
<name>A0A4V2EZU4_9MICO</name>
<feature type="region of interest" description="Disordered" evidence="1">
    <location>
        <begin position="76"/>
        <end position="122"/>
    </location>
</feature>
<evidence type="ECO:0000313" key="3">
    <source>
        <dbReference type="Proteomes" id="UP000293289"/>
    </source>
</evidence>
<comment type="caution">
    <text evidence="2">The sequence shown here is derived from an EMBL/GenBank/DDBJ whole genome shotgun (WGS) entry which is preliminary data.</text>
</comment>
<gene>
    <name evidence="2" type="ORF">EV187_0121</name>
</gene>
<protein>
    <submittedName>
        <fullName evidence="2">Uncharacterized protein</fullName>
    </submittedName>
</protein>
<dbReference type="OrthoDB" id="4947318at2"/>
<dbReference type="RefSeq" id="WP_130351116.1">
    <property type="nucleotide sequence ID" value="NZ_SGWY01000001.1"/>
</dbReference>
<keyword evidence="3" id="KW-1185">Reference proteome</keyword>
<feature type="compositionally biased region" description="Basic and acidic residues" evidence="1">
    <location>
        <begin position="77"/>
        <end position="92"/>
    </location>
</feature>
<evidence type="ECO:0000313" key="2">
    <source>
        <dbReference type="EMBL" id="RZS67700.1"/>
    </source>
</evidence>
<sequence length="122" mass="13586">MDVIVSRSGGLAGLRLTWEVRVDEQPDADDWYLLIEAIPWSQPPPVPPEPDRYVYRIRCAPHEATLAERQLTGPWRRLVDRVQETTEPERGRPAGAPSGDGRPPPTPASTSAPTRTPRGQRS</sequence>
<organism evidence="2 3">
    <name type="scientific">Agromyces ramosus</name>
    <dbReference type="NCBI Taxonomy" id="33879"/>
    <lineage>
        <taxon>Bacteria</taxon>
        <taxon>Bacillati</taxon>
        <taxon>Actinomycetota</taxon>
        <taxon>Actinomycetes</taxon>
        <taxon>Micrococcales</taxon>
        <taxon>Microbacteriaceae</taxon>
        <taxon>Agromyces</taxon>
    </lineage>
</organism>
<dbReference type="InterPro" id="IPR049457">
    <property type="entry name" value="Emfourin"/>
</dbReference>
<evidence type="ECO:0000256" key="1">
    <source>
        <dbReference type="SAM" id="MobiDB-lite"/>
    </source>
</evidence>
<proteinExistence type="predicted"/>
<dbReference type="Pfam" id="PF20242">
    <property type="entry name" value="Emfourin"/>
    <property type="match status" value="1"/>
</dbReference>
<reference evidence="2 3" key="1">
    <citation type="submission" date="2019-02" db="EMBL/GenBank/DDBJ databases">
        <title>Genomic Encyclopedia of Type Strains, Phase IV (KMG-IV): sequencing the most valuable type-strain genomes for metagenomic binning, comparative biology and taxonomic classification.</title>
        <authorList>
            <person name="Goeker M."/>
        </authorList>
    </citation>
    <scope>NUCLEOTIDE SEQUENCE [LARGE SCALE GENOMIC DNA]</scope>
    <source>
        <strain evidence="2 3">DSM 43045</strain>
    </source>
</reference>